<dbReference type="Gramene" id="TraesCS2A03G0848100.1">
    <property type="protein sequence ID" value="TraesCS2A03G0848100.1.CDS"/>
    <property type="gene ID" value="TraesCS2A03G0848100"/>
</dbReference>
<dbReference type="Pfam" id="PF07762">
    <property type="entry name" value="DUF1618"/>
    <property type="match status" value="1"/>
</dbReference>
<dbReference type="EnsemblPlants" id="TraesCS2A02G346400.1">
    <property type="protein sequence ID" value="TraesCS2A02G346400.1"/>
    <property type="gene ID" value="TraesCS2A02G346400"/>
</dbReference>
<name>A0A3B6B1E6_WHEAT</name>
<keyword evidence="1" id="KW-0732">Signal</keyword>
<protein>
    <recommendedName>
        <fullName evidence="2">DUF1618 domain-containing protein</fullName>
    </recommendedName>
</protein>
<keyword evidence="4" id="KW-1185">Reference proteome</keyword>
<evidence type="ECO:0000313" key="4">
    <source>
        <dbReference type="Proteomes" id="UP000019116"/>
    </source>
</evidence>
<evidence type="ECO:0000313" key="3">
    <source>
        <dbReference type="EnsemblPlants" id="TraesCS2A02G346400.1"/>
    </source>
</evidence>
<dbReference type="PANTHER" id="PTHR33074">
    <property type="entry name" value="EXPRESSED PROTEIN-RELATED"/>
    <property type="match status" value="1"/>
</dbReference>
<evidence type="ECO:0000259" key="2">
    <source>
        <dbReference type="Pfam" id="PF07762"/>
    </source>
</evidence>
<feature type="chain" id="PRO_5043171332" description="DUF1618 domain-containing protein" evidence="1">
    <location>
        <begin position="22"/>
        <end position="630"/>
    </location>
</feature>
<dbReference type="AlphaFoldDB" id="A0A3B6B1E6"/>
<proteinExistence type="predicted"/>
<evidence type="ECO:0000256" key="1">
    <source>
        <dbReference type="SAM" id="SignalP"/>
    </source>
</evidence>
<organism evidence="3">
    <name type="scientific">Triticum aestivum</name>
    <name type="common">Wheat</name>
    <dbReference type="NCBI Taxonomy" id="4565"/>
    <lineage>
        <taxon>Eukaryota</taxon>
        <taxon>Viridiplantae</taxon>
        <taxon>Streptophyta</taxon>
        <taxon>Embryophyta</taxon>
        <taxon>Tracheophyta</taxon>
        <taxon>Spermatophyta</taxon>
        <taxon>Magnoliopsida</taxon>
        <taxon>Liliopsida</taxon>
        <taxon>Poales</taxon>
        <taxon>Poaceae</taxon>
        <taxon>BOP clade</taxon>
        <taxon>Pooideae</taxon>
        <taxon>Triticodae</taxon>
        <taxon>Triticeae</taxon>
        <taxon>Triticinae</taxon>
        <taxon>Triticum</taxon>
    </lineage>
</organism>
<feature type="domain" description="DUF1618" evidence="2">
    <location>
        <begin position="409"/>
        <end position="536"/>
    </location>
</feature>
<accession>A0A3B6B1E6</accession>
<reference evidence="3" key="1">
    <citation type="submission" date="2018-08" db="EMBL/GenBank/DDBJ databases">
        <authorList>
            <person name="Rossello M."/>
        </authorList>
    </citation>
    <scope>NUCLEOTIDE SEQUENCE [LARGE SCALE GENOMIC DNA]</scope>
    <source>
        <strain evidence="3">cv. Chinese Spring</strain>
    </source>
</reference>
<dbReference type="OMA" id="DERYLPM"/>
<sequence length="630" mass="70946">MGSNKTLGLLCGILTCKTAACQDKKPSTQTSRRNLFFQINNMFYPNPTIWNMYMKEYISHNVMLASIRISERDLEDLEPEFSGLDQFVAGKGGQRLLHYEYAIGDVLLRHLVGVAGDHLRAGLGFVREEDVDLEGHCQRRQSADALASTEIVGEVGTHLVVGVVLLGAVDDEVIAAHGVAPPDTPIPDLPWVMLDRIAHCTLPGDDTDADGTTPEVSETCTGRPIAVSLRVAPPPAVSRLYLHFPDGLRPEMKLLEPPSVLAAHGRSILFQTYVPHIDQCRPNYYPMDYFVYTAPGRPGKRPFLRRLPPCFKGGQVNPEVDKLFLPYRYQQQRTMNSDNIGLLCYGEEEFTVAELYSWGELCLLHHAPGKAMEWEFRTLQMPYGKGVPDFLYGSWNTDSVIPFGGSLCWVDCYLGLLFVTVHGDLTRPPRYVSMPADLDTRRLYIDPGVPDPARRVCVTDSGMVKLICISDAAGRSVHIHSSDFKIRTWNLSNGIWKKDATMEARELENVLSSDKRQPLLLPKFPIMNLVDHDVVCFVLNNRDRNFWLVEVNLRKKALGAVTLYTNEEKENQAAAEEHLTWDDIVRNTFFTTVSVNSISFIPSQFTMYLDKHAIKRYLSLMLCDYPCHSC</sequence>
<dbReference type="InterPro" id="IPR011676">
    <property type="entry name" value="DUF1618"/>
</dbReference>
<dbReference type="PANTHER" id="PTHR33074:SF79">
    <property type="entry name" value="EXPRESSED PROTEIN"/>
    <property type="match status" value="1"/>
</dbReference>
<feature type="signal peptide" evidence="1">
    <location>
        <begin position="1"/>
        <end position="21"/>
    </location>
</feature>
<dbReference type="OrthoDB" id="585971at2759"/>
<dbReference type="Gramene" id="TraesCS2A02G346400.1">
    <property type="protein sequence ID" value="TraesCS2A02G346400.1"/>
    <property type="gene ID" value="TraesCS2A02G346400"/>
</dbReference>
<reference evidence="3" key="2">
    <citation type="submission" date="2018-10" db="UniProtKB">
        <authorList>
            <consortium name="EnsemblPlants"/>
        </authorList>
    </citation>
    <scope>IDENTIFICATION</scope>
</reference>
<dbReference type="Proteomes" id="UP000019116">
    <property type="component" value="Chromosome 2A"/>
</dbReference>